<feature type="region of interest" description="Disordered" evidence="1">
    <location>
        <begin position="105"/>
        <end position="132"/>
    </location>
</feature>
<dbReference type="EMBL" id="JAGPYM010000074">
    <property type="protein sequence ID" value="KAH6869332.1"/>
    <property type="molecule type" value="Genomic_DNA"/>
</dbReference>
<reference evidence="2 3" key="1">
    <citation type="journal article" date="2021" name="Nat. Commun.">
        <title>Genetic determinants of endophytism in the Arabidopsis root mycobiome.</title>
        <authorList>
            <person name="Mesny F."/>
            <person name="Miyauchi S."/>
            <person name="Thiergart T."/>
            <person name="Pickel B."/>
            <person name="Atanasova L."/>
            <person name="Karlsson M."/>
            <person name="Huettel B."/>
            <person name="Barry K.W."/>
            <person name="Haridas S."/>
            <person name="Chen C."/>
            <person name="Bauer D."/>
            <person name="Andreopoulos W."/>
            <person name="Pangilinan J."/>
            <person name="LaButti K."/>
            <person name="Riley R."/>
            <person name="Lipzen A."/>
            <person name="Clum A."/>
            <person name="Drula E."/>
            <person name="Henrissat B."/>
            <person name="Kohler A."/>
            <person name="Grigoriev I.V."/>
            <person name="Martin F.M."/>
            <person name="Hacquard S."/>
        </authorList>
    </citation>
    <scope>NUCLEOTIDE SEQUENCE [LARGE SCALE GENOMIC DNA]</scope>
    <source>
        <strain evidence="2 3">MPI-CAGE-CH-0241</strain>
    </source>
</reference>
<sequence>MDPDLSEDLCRFREFSQRHGPATLAEELRPSRISSFSNEDVTSSLHEILNRGLNRLYREWLSTTTLSARSASPNSGRTQPTQHETPVGSLADSGVVLRSQELSHELGYGSSGSRSTDGIQQRDAPNEAQQGTTSLESIMTIAPIPDYNHQFDIDGSYRQTTRHEENLGEDGSYSASGHEAVVKLLLDTAQADVDARDTELLRSVVADQWPIPIY</sequence>
<organism evidence="2 3">
    <name type="scientific">Thelonectria olida</name>
    <dbReference type="NCBI Taxonomy" id="1576542"/>
    <lineage>
        <taxon>Eukaryota</taxon>
        <taxon>Fungi</taxon>
        <taxon>Dikarya</taxon>
        <taxon>Ascomycota</taxon>
        <taxon>Pezizomycotina</taxon>
        <taxon>Sordariomycetes</taxon>
        <taxon>Hypocreomycetidae</taxon>
        <taxon>Hypocreales</taxon>
        <taxon>Nectriaceae</taxon>
        <taxon>Thelonectria</taxon>
    </lineage>
</organism>
<gene>
    <name evidence="2" type="ORF">B0T10DRAFT_467328</name>
</gene>
<name>A0A9P9AEB5_9HYPO</name>
<accession>A0A9P9AEB5</accession>
<evidence type="ECO:0000313" key="3">
    <source>
        <dbReference type="Proteomes" id="UP000777438"/>
    </source>
</evidence>
<feature type="region of interest" description="Disordered" evidence="1">
    <location>
        <begin position="66"/>
        <end position="90"/>
    </location>
</feature>
<feature type="compositionally biased region" description="Polar residues" evidence="1">
    <location>
        <begin position="73"/>
        <end position="84"/>
    </location>
</feature>
<comment type="caution">
    <text evidence="2">The sequence shown here is derived from an EMBL/GenBank/DDBJ whole genome shotgun (WGS) entry which is preliminary data.</text>
</comment>
<proteinExistence type="predicted"/>
<keyword evidence="3" id="KW-1185">Reference proteome</keyword>
<protein>
    <submittedName>
        <fullName evidence="2">Uncharacterized protein</fullName>
    </submittedName>
</protein>
<dbReference type="AlphaFoldDB" id="A0A9P9AEB5"/>
<evidence type="ECO:0000313" key="2">
    <source>
        <dbReference type="EMBL" id="KAH6869332.1"/>
    </source>
</evidence>
<evidence type="ECO:0000256" key="1">
    <source>
        <dbReference type="SAM" id="MobiDB-lite"/>
    </source>
</evidence>
<dbReference type="Proteomes" id="UP000777438">
    <property type="component" value="Unassembled WGS sequence"/>
</dbReference>